<dbReference type="EMBL" id="CM056811">
    <property type="protein sequence ID" value="KAJ8634744.1"/>
    <property type="molecule type" value="Genomic_DNA"/>
</dbReference>
<proteinExistence type="predicted"/>
<protein>
    <submittedName>
        <fullName evidence="1">Uncharacterized protein</fullName>
    </submittedName>
</protein>
<gene>
    <name evidence="1" type="ORF">MRB53_009011</name>
</gene>
<dbReference type="Proteomes" id="UP001234297">
    <property type="component" value="Chromosome 3"/>
</dbReference>
<sequence length="107" mass="12182">MDSKLLDFIKQDSTRLKEGREGLNLASASRLRIETASWMFPDLQCNLMRLSVSIGSLGGREREFMERKEIMAASVWREREGFNLLNAQKGTGLIMFFTYFLNVGTGP</sequence>
<keyword evidence="2" id="KW-1185">Reference proteome</keyword>
<accession>A0ACC2LMU3</accession>
<evidence type="ECO:0000313" key="1">
    <source>
        <dbReference type="EMBL" id="KAJ8634744.1"/>
    </source>
</evidence>
<organism evidence="1 2">
    <name type="scientific">Persea americana</name>
    <name type="common">Avocado</name>
    <dbReference type="NCBI Taxonomy" id="3435"/>
    <lineage>
        <taxon>Eukaryota</taxon>
        <taxon>Viridiplantae</taxon>
        <taxon>Streptophyta</taxon>
        <taxon>Embryophyta</taxon>
        <taxon>Tracheophyta</taxon>
        <taxon>Spermatophyta</taxon>
        <taxon>Magnoliopsida</taxon>
        <taxon>Magnoliidae</taxon>
        <taxon>Laurales</taxon>
        <taxon>Lauraceae</taxon>
        <taxon>Persea</taxon>
    </lineage>
</organism>
<name>A0ACC2LMU3_PERAE</name>
<evidence type="ECO:0000313" key="2">
    <source>
        <dbReference type="Proteomes" id="UP001234297"/>
    </source>
</evidence>
<reference evidence="1 2" key="1">
    <citation type="journal article" date="2022" name="Hortic Res">
        <title>A haplotype resolved chromosomal level avocado genome allows analysis of novel avocado genes.</title>
        <authorList>
            <person name="Nath O."/>
            <person name="Fletcher S.J."/>
            <person name="Hayward A."/>
            <person name="Shaw L.M."/>
            <person name="Masouleh A.K."/>
            <person name="Furtado A."/>
            <person name="Henry R.J."/>
            <person name="Mitter N."/>
        </authorList>
    </citation>
    <scope>NUCLEOTIDE SEQUENCE [LARGE SCALE GENOMIC DNA]</scope>
    <source>
        <strain evidence="2">cv. Hass</strain>
    </source>
</reference>
<comment type="caution">
    <text evidence="1">The sequence shown here is derived from an EMBL/GenBank/DDBJ whole genome shotgun (WGS) entry which is preliminary data.</text>
</comment>